<dbReference type="EMBL" id="JAHRHJ020000003">
    <property type="protein sequence ID" value="KAH9320891.1"/>
    <property type="molecule type" value="Genomic_DNA"/>
</dbReference>
<evidence type="ECO:0008006" key="5">
    <source>
        <dbReference type="Google" id="ProtNLM"/>
    </source>
</evidence>
<evidence type="ECO:0000256" key="1">
    <source>
        <dbReference type="SAM" id="MobiDB-lite"/>
    </source>
</evidence>
<accession>A0AA38GD42</accession>
<proteinExistence type="predicted"/>
<feature type="region of interest" description="Disordered" evidence="1">
    <location>
        <begin position="33"/>
        <end position="62"/>
    </location>
</feature>
<evidence type="ECO:0000256" key="2">
    <source>
        <dbReference type="SAM" id="SignalP"/>
    </source>
</evidence>
<feature type="signal peptide" evidence="2">
    <location>
        <begin position="1"/>
        <end position="20"/>
    </location>
</feature>
<feature type="non-terminal residue" evidence="3">
    <location>
        <position position="81"/>
    </location>
</feature>
<keyword evidence="4" id="KW-1185">Reference proteome</keyword>
<protein>
    <recommendedName>
        <fullName evidence="5">Secreted protein</fullName>
    </recommendedName>
</protein>
<dbReference type="AlphaFoldDB" id="A0AA38GD42"/>
<keyword evidence="2" id="KW-0732">Signal</keyword>
<evidence type="ECO:0000313" key="4">
    <source>
        <dbReference type="Proteomes" id="UP000824469"/>
    </source>
</evidence>
<sequence length="81" mass="8605">MPTLYLAFLLLLVWHRLNLPSDSDSKLEITSHREATSSLAAQSPPSSPPCFPASPSTEAPLSSLSHSAIDLDFAGEGSIPE</sequence>
<evidence type="ECO:0000313" key="3">
    <source>
        <dbReference type="EMBL" id="KAH9320891.1"/>
    </source>
</evidence>
<organism evidence="3 4">
    <name type="scientific">Taxus chinensis</name>
    <name type="common">Chinese yew</name>
    <name type="synonym">Taxus wallichiana var. chinensis</name>
    <dbReference type="NCBI Taxonomy" id="29808"/>
    <lineage>
        <taxon>Eukaryota</taxon>
        <taxon>Viridiplantae</taxon>
        <taxon>Streptophyta</taxon>
        <taxon>Embryophyta</taxon>
        <taxon>Tracheophyta</taxon>
        <taxon>Spermatophyta</taxon>
        <taxon>Pinopsida</taxon>
        <taxon>Pinidae</taxon>
        <taxon>Conifers II</taxon>
        <taxon>Cupressales</taxon>
        <taxon>Taxaceae</taxon>
        <taxon>Taxus</taxon>
    </lineage>
</organism>
<dbReference type="Proteomes" id="UP000824469">
    <property type="component" value="Unassembled WGS sequence"/>
</dbReference>
<feature type="chain" id="PRO_5041240117" description="Secreted protein" evidence="2">
    <location>
        <begin position="21"/>
        <end position="81"/>
    </location>
</feature>
<reference evidence="3 4" key="1">
    <citation type="journal article" date="2021" name="Nat. Plants">
        <title>The Taxus genome provides insights into paclitaxel biosynthesis.</title>
        <authorList>
            <person name="Xiong X."/>
            <person name="Gou J."/>
            <person name="Liao Q."/>
            <person name="Li Y."/>
            <person name="Zhou Q."/>
            <person name="Bi G."/>
            <person name="Li C."/>
            <person name="Du R."/>
            <person name="Wang X."/>
            <person name="Sun T."/>
            <person name="Guo L."/>
            <person name="Liang H."/>
            <person name="Lu P."/>
            <person name="Wu Y."/>
            <person name="Zhang Z."/>
            <person name="Ro D.K."/>
            <person name="Shang Y."/>
            <person name="Huang S."/>
            <person name="Yan J."/>
        </authorList>
    </citation>
    <scope>NUCLEOTIDE SEQUENCE [LARGE SCALE GENOMIC DNA]</scope>
    <source>
        <strain evidence="3">Ta-2019</strain>
    </source>
</reference>
<gene>
    <name evidence="3" type="ORF">KI387_015530</name>
</gene>
<comment type="caution">
    <text evidence="3">The sequence shown here is derived from an EMBL/GenBank/DDBJ whole genome shotgun (WGS) entry which is preliminary data.</text>
</comment>
<name>A0AA38GD42_TAXCH</name>